<sequence length="302" mass="33904">MQASLEESKLTSSQSLTPEFSEQFNCKMKLLDFEDPPRFIEEEDDDEEEEDEEEEEFTFACVGAEESTVSADDAFHDGRIKPVFPLFDQRLVLARDFAPGREDLSRRPSVKKVFIEAEDSPSPTAAEEKIDGLEGENAAEMYCAWSGKAVEASPETCKKSNSTGFSKIWRFRELANRSNSDGRDAFVFLNNNNESKTTSPSKTEEKREGDVKAASVSSNNNESRTATCSKREELQNSDGGKGKSKSNGKKKTPPLSAHELHYVRNRALREGDRRRSYLPYKPELVGFFTNVNGGLSRNVHPF</sequence>
<dbReference type="AlphaFoldDB" id="A0A6A4LAW3"/>
<name>A0A6A4LAW3_9ERIC</name>
<comment type="caution">
    <text evidence="2">The sequence shown here is derived from an EMBL/GenBank/DDBJ whole genome shotgun (WGS) entry which is preliminary data.</text>
</comment>
<proteinExistence type="predicted"/>
<dbReference type="EMBL" id="QEFC01002101">
    <property type="protein sequence ID" value="KAE9454612.1"/>
    <property type="molecule type" value="Genomic_DNA"/>
</dbReference>
<feature type="compositionally biased region" description="Acidic residues" evidence="1">
    <location>
        <begin position="41"/>
        <end position="55"/>
    </location>
</feature>
<evidence type="ECO:0000256" key="1">
    <source>
        <dbReference type="SAM" id="MobiDB-lite"/>
    </source>
</evidence>
<evidence type="ECO:0008006" key="4">
    <source>
        <dbReference type="Google" id="ProtNLM"/>
    </source>
</evidence>
<dbReference type="OrthoDB" id="1933664at2759"/>
<dbReference type="Proteomes" id="UP000428333">
    <property type="component" value="Linkage Group LG08"/>
</dbReference>
<feature type="region of interest" description="Disordered" evidence="1">
    <location>
        <begin position="33"/>
        <end position="55"/>
    </location>
</feature>
<reference evidence="2 3" key="1">
    <citation type="journal article" date="2019" name="Genome Biol. Evol.">
        <title>The Rhododendron genome and chromosomal organization provide insight into shared whole-genome duplications across the heath family (Ericaceae).</title>
        <authorList>
            <person name="Soza V.L."/>
            <person name="Lindsley D."/>
            <person name="Waalkes A."/>
            <person name="Ramage E."/>
            <person name="Patwardhan R.P."/>
            <person name="Burton J.N."/>
            <person name="Adey A."/>
            <person name="Kumar A."/>
            <person name="Qiu R."/>
            <person name="Shendure J."/>
            <person name="Hall B."/>
        </authorList>
    </citation>
    <scope>NUCLEOTIDE SEQUENCE [LARGE SCALE GENOMIC DNA]</scope>
    <source>
        <strain evidence="2">RSF 1966-606</strain>
    </source>
</reference>
<dbReference type="InterPro" id="IPR012442">
    <property type="entry name" value="DUF1645_plant"/>
</dbReference>
<feature type="non-terminal residue" evidence="2">
    <location>
        <position position="1"/>
    </location>
</feature>
<dbReference type="Pfam" id="PF07816">
    <property type="entry name" value="DUF1645"/>
    <property type="match status" value="1"/>
</dbReference>
<evidence type="ECO:0000313" key="2">
    <source>
        <dbReference type="EMBL" id="KAE9454612.1"/>
    </source>
</evidence>
<feature type="compositionally biased region" description="Polar residues" evidence="1">
    <location>
        <begin position="215"/>
        <end position="228"/>
    </location>
</feature>
<protein>
    <recommendedName>
        <fullName evidence="4">DUF1645 domain-containing protein</fullName>
    </recommendedName>
</protein>
<evidence type="ECO:0000313" key="3">
    <source>
        <dbReference type="Proteomes" id="UP000428333"/>
    </source>
</evidence>
<gene>
    <name evidence="2" type="ORF">C3L33_13485</name>
</gene>
<feature type="region of interest" description="Disordered" evidence="1">
    <location>
        <begin position="186"/>
        <end position="258"/>
    </location>
</feature>
<dbReference type="PANTHER" id="PTHR33095">
    <property type="entry name" value="OS07G0619500 PROTEIN"/>
    <property type="match status" value="1"/>
</dbReference>
<keyword evidence="3" id="KW-1185">Reference proteome</keyword>
<organism evidence="2 3">
    <name type="scientific">Rhododendron williamsianum</name>
    <dbReference type="NCBI Taxonomy" id="262921"/>
    <lineage>
        <taxon>Eukaryota</taxon>
        <taxon>Viridiplantae</taxon>
        <taxon>Streptophyta</taxon>
        <taxon>Embryophyta</taxon>
        <taxon>Tracheophyta</taxon>
        <taxon>Spermatophyta</taxon>
        <taxon>Magnoliopsida</taxon>
        <taxon>eudicotyledons</taxon>
        <taxon>Gunneridae</taxon>
        <taxon>Pentapetalae</taxon>
        <taxon>asterids</taxon>
        <taxon>Ericales</taxon>
        <taxon>Ericaceae</taxon>
        <taxon>Ericoideae</taxon>
        <taxon>Rhodoreae</taxon>
        <taxon>Rhododendron</taxon>
    </lineage>
</organism>
<accession>A0A6A4LAW3</accession>
<dbReference type="PANTHER" id="PTHR33095:SF114">
    <property type="entry name" value="DUF1645 FAMILY PROTEIN"/>
    <property type="match status" value="1"/>
</dbReference>
<feature type="compositionally biased region" description="Polar residues" evidence="1">
    <location>
        <begin position="189"/>
        <end position="201"/>
    </location>
</feature>
<feature type="compositionally biased region" description="Basic residues" evidence="1">
    <location>
        <begin position="242"/>
        <end position="252"/>
    </location>
</feature>
<feature type="compositionally biased region" description="Basic and acidic residues" evidence="1">
    <location>
        <begin position="202"/>
        <end position="211"/>
    </location>
</feature>